<comment type="caution">
    <text evidence="1">The sequence shown here is derived from an EMBL/GenBank/DDBJ whole genome shotgun (WGS) entry which is preliminary data.</text>
</comment>
<dbReference type="EMBL" id="JBHSBA010000016">
    <property type="protein sequence ID" value="MFC4128918.1"/>
    <property type="molecule type" value="Genomic_DNA"/>
</dbReference>
<evidence type="ECO:0000313" key="2">
    <source>
        <dbReference type="Proteomes" id="UP001595767"/>
    </source>
</evidence>
<gene>
    <name evidence="1" type="ORF">ACFOW8_28710</name>
</gene>
<accession>A0ABV8LEJ3</accession>
<keyword evidence="2" id="KW-1185">Reference proteome</keyword>
<proteinExistence type="predicted"/>
<evidence type="ECO:0000313" key="1">
    <source>
        <dbReference type="EMBL" id="MFC4128918.1"/>
    </source>
</evidence>
<dbReference type="Proteomes" id="UP001595767">
    <property type="component" value="Unassembled WGS sequence"/>
</dbReference>
<name>A0ABV8LEJ3_9NOCA</name>
<dbReference type="RefSeq" id="WP_378554800.1">
    <property type="nucleotide sequence ID" value="NZ_JBHSBA010000016.1"/>
</dbReference>
<organism evidence="1 2">
    <name type="scientific">Nocardia rhizosphaerae</name>
    <dbReference type="NCBI Taxonomy" id="1691571"/>
    <lineage>
        <taxon>Bacteria</taxon>
        <taxon>Bacillati</taxon>
        <taxon>Actinomycetota</taxon>
        <taxon>Actinomycetes</taxon>
        <taxon>Mycobacteriales</taxon>
        <taxon>Nocardiaceae</taxon>
        <taxon>Nocardia</taxon>
    </lineage>
</organism>
<sequence>MEFDGTDNDLHVFLQDSAELGDFLQEIAEQGADRWTRSVRWLTGYNATHIEAYVEPADDEPVQEGIVLAWGYYARFREHGTRWNRPEHVMRDFIRDVEG</sequence>
<protein>
    <submittedName>
        <fullName evidence="1">Uncharacterized protein</fullName>
    </submittedName>
</protein>
<reference evidence="2" key="1">
    <citation type="journal article" date="2019" name="Int. J. Syst. Evol. Microbiol.">
        <title>The Global Catalogue of Microorganisms (GCM) 10K type strain sequencing project: providing services to taxonomists for standard genome sequencing and annotation.</title>
        <authorList>
            <consortium name="The Broad Institute Genomics Platform"/>
            <consortium name="The Broad Institute Genome Sequencing Center for Infectious Disease"/>
            <person name="Wu L."/>
            <person name="Ma J."/>
        </authorList>
    </citation>
    <scope>NUCLEOTIDE SEQUENCE [LARGE SCALE GENOMIC DNA]</scope>
    <source>
        <strain evidence="2">CGMCC 4.7204</strain>
    </source>
</reference>